<dbReference type="RefSeq" id="WP_044150269.1">
    <property type="nucleotide sequence ID" value="NZ_QVFV01000001.1"/>
</dbReference>
<feature type="transmembrane region" description="Helical" evidence="7">
    <location>
        <begin position="20"/>
        <end position="42"/>
    </location>
</feature>
<feature type="compositionally biased region" description="Polar residues" evidence="6">
    <location>
        <begin position="247"/>
        <end position="268"/>
    </location>
</feature>
<evidence type="ECO:0000256" key="6">
    <source>
        <dbReference type="SAM" id="MobiDB-lite"/>
    </source>
</evidence>
<dbReference type="EMBL" id="QVFV01000001">
    <property type="protein sequence ID" value="RZM81849.1"/>
    <property type="molecule type" value="Genomic_DNA"/>
</dbReference>
<sequence>MLDRLLDISTNFGIDTLLLLPVLIALEAVLSADNAIALAAIAQGLESEKQQQRALNVGLVAAFVLRMLLILTASWVLRFWQFEVAGAAYLLWLVYQHFTSTEDEQHHHHGPRFASVWQAIPTIALTDLAFSLDSVTTAIALSRDVWVVLLGGSIGILTLRFMAQLFIRWLDEYEHLEDAGFITVAFVGLRLLLRVANDSWVPPQWLMILLIAGVFAWGFSKKTQTAQTPAADESDPDSAIAAHANGHHTSTTGDRATHASESATQVETPRQPAGVTSRDDQPSQLE</sequence>
<dbReference type="InterPro" id="IPR005496">
    <property type="entry name" value="Integral_membrane_TerC"/>
</dbReference>
<evidence type="ECO:0000256" key="4">
    <source>
        <dbReference type="ARBA" id="ARBA00022989"/>
    </source>
</evidence>
<keyword evidence="4 7" id="KW-1133">Transmembrane helix</keyword>
<dbReference type="NCBIfam" id="TIGR03716">
    <property type="entry name" value="R_switched_YkoY"/>
    <property type="match status" value="1"/>
</dbReference>
<feature type="transmembrane region" description="Helical" evidence="7">
    <location>
        <begin position="202"/>
        <end position="219"/>
    </location>
</feature>
<evidence type="ECO:0000256" key="2">
    <source>
        <dbReference type="ARBA" id="ARBA00007511"/>
    </source>
</evidence>
<name>A0A4Q7EJ78_9CYAN</name>
<keyword evidence="3 7" id="KW-0812">Transmembrane</keyword>
<protein>
    <submittedName>
        <fullName evidence="8">DUF475 domain-containing protein</fullName>
    </submittedName>
</protein>
<keyword evidence="9" id="KW-1185">Reference proteome</keyword>
<dbReference type="Proteomes" id="UP000292459">
    <property type="component" value="Unassembled WGS sequence"/>
</dbReference>
<gene>
    <name evidence="8" type="ORF">DYY88_00800</name>
</gene>
<comment type="subcellular location">
    <subcellularLocation>
        <location evidence="1">Membrane</location>
        <topology evidence="1">Multi-pass membrane protein</topology>
    </subcellularLocation>
</comment>
<dbReference type="Pfam" id="PF03741">
    <property type="entry name" value="TerC"/>
    <property type="match status" value="1"/>
</dbReference>
<comment type="similarity">
    <text evidence="2">Belongs to the TerC family.</text>
</comment>
<evidence type="ECO:0000256" key="1">
    <source>
        <dbReference type="ARBA" id="ARBA00004141"/>
    </source>
</evidence>
<dbReference type="PANTHER" id="PTHR30238">
    <property type="entry name" value="MEMBRANE BOUND PREDICTED REDOX MODULATOR"/>
    <property type="match status" value="1"/>
</dbReference>
<feature type="transmembrane region" description="Helical" evidence="7">
    <location>
        <begin position="145"/>
        <end position="167"/>
    </location>
</feature>
<proteinExistence type="inferred from homology"/>
<organism evidence="8 9">
    <name type="scientific">Leptolyngbya iicbica LK</name>
    <dbReference type="NCBI Taxonomy" id="2294035"/>
    <lineage>
        <taxon>Bacteria</taxon>
        <taxon>Bacillati</taxon>
        <taxon>Cyanobacteriota</taxon>
        <taxon>Cyanophyceae</taxon>
        <taxon>Leptolyngbyales</taxon>
        <taxon>Leptolyngbyaceae</taxon>
        <taxon>Leptolyngbya group</taxon>
        <taxon>Leptolyngbya</taxon>
        <taxon>Leptolyngbya iicbica</taxon>
    </lineage>
</organism>
<feature type="compositionally biased region" description="Basic and acidic residues" evidence="6">
    <location>
        <begin position="277"/>
        <end position="286"/>
    </location>
</feature>
<evidence type="ECO:0000313" key="8">
    <source>
        <dbReference type="EMBL" id="RZM81849.1"/>
    </source>
</evidence>
<dbReference type="PANTHER" id="PTHR30238:SF4">
    <property type="entry name" value="SLL1022 PROTEIN"/>
    <property type="match status" value="1"/>
</dbReference>
<evidence type="ECO:0000256" key="5">
    <source>
        <dbReference type="ARBA" id="ARBA00023136"/>
    </source>
</evidence>
<feature type="transmembrane region" description="Helical" evidence="7">
    <location>
        <begin position="54"/>
        <end position="73"/>
    </location>
</feature>
<feature type="region of interest" description="Disordered" evidence="6">
    <location>
        <begin position="227"/>
        <end position="286"/>
    </location>
</feature>
<evidence type="ECO:0000313" key="9">
    <source>
        <dbReference type="Proteomes" id="UP000292459"/>
    </source>
</evidence>
<dbReference type="OrthoDB" id="510141at2"/>
<dbReference type="InterPro" id="IPR022493">
    <property type="entry name" value="CHP03716_TM_YkoY"/>
</dbReference>
<keyword evidence="5 7" id="KW-0472">Membrane</keyword>
<dbReference type="GO" id="GO:0016020">
    <property type="term" value="C:membrane"/>
    <property type="evidence" value="ECO:0007669"/>
    <property type="project" value="UniProtKB-SubCell"/>
</dbReference>
<accession>A0A4Q7EJ78</accession>
<dbReference type="AlphaFoldDB" id="A0A4Q7EJ78"/>
<comment type="caution">
    <text evidence="8">The sequence shown here is derived from an EMBL/GenBank/DDBJ whole genome shotgun (WGS) entry which is preliminary data.</text>
</comment>
<evidence type="ECO:0000256" key="7">
    <source>
        <dbReference type="SAM" id="Phobius"/>
    </source>
</evidence>
<evidence type="ECO:0000256" key="3">
    <source>
        <dbReference type="ARBA" id="ARBA00022692"/>
    </source>
</evidence>
<feature type="transmembrane region" description="Helical" evidence="7">
    <location>
        <begin position="116"/>
        <end position="139"/>
    </location>
</feature>
<reference evidence="8 9" key="1">
    <citation type="submission" date="2018-11" db="EMBL/GenBank/DDBJ databases">
        <title>Whole genome sequencing of an environmental sample.</title>
        <authorList>
            <person name="Sarangi A.N."/>
            <person name="Singh D."/>
            <person name="Tripathy S."/>
        </authorList>
    </citation>
    <scope>NUCLEOTIDE SEQUENCE [LARGE SCALE GENOMIC DNA]</scope>
    <source>
        <strain evidence="8 9">Lakshadweep</strain>
    </source>
</reference>